<name>A0A310SJD5_9HYME</name>
<dbReference type="InterPro" id="IPR036770">
    <property type="entry name" value="Ankyrin_rpt-contain_sf"/>
</dbReference>
<dbReference type="GO" id="GO:0070531">
    <property type="term" value="C:BRCA1-A complex"/>
    <property type="evidence" value="ECO:0007669"/>
    <property type="project" value="TreeGrafter"/>
</dbReference>
<dbReference type="GO" id="GO:0009890">
    <property type="term" value="P:negative regulation of biosynthetic process"/>
    <property type="evidence" value="ECO:0007669"/>
    <property type="project" value="InterPro"/>
</dbReference>
<evidence type="ECO:0000313" key="5">
    <source>
        <dbReference type="Proteomes" id="UP000250275"/>
    </source>
</evidence>
<reference evidence="4 5" key="1">
    <citation type="submission" date="2015-07" db="EMBL/GenBank/DDBJ databases">
        <title>The genome of Eufriesea mexicana.</title>
        <authorList>
            <person name="Pan H."/>
            <person name="Kapheim K."/>
        </authorList>
    </citation>
    <scope>NUCLEOTIDE SEQUENCE [LARGE SCALE GENOMIC DNA]</scope>
    <source>
        <strain evidence="4">0111107269</strain>
        <tissue evidence="4">Whole body</tissue>
    </source>
</reference>
<keyword evidence="5" id="KW-1185">Reference proteome</keyword>
<dbReference type="SMART" id="SM00248">
    <property type="entry name" value="ANK"/>
    <property type="match status" value="4"/>
</dbReference>
<organism evidence="4 5">
    <name type="scientific">Eufriesea mexicana</name>
    <dbReference type="NCBI Taxonomy" id="516756"/>
    <lineage>
        <taxon>Eukaryota</taxon>
        <taxon>Metazoa</taxon>
        <taxon>Ecdysozoa</taxon>
        <taxon>Arthropoda</taxon>
        <taxon>Hexapoda</taxon>
        <taxon>Insecta</taxon>
        <taxon>Pterygota</taxon>
        <taxon>Neoptera</taxon>
        <taxon>Endopterygota</taxon>
        <taxon>Hymenoptera</taxon>
        <taxon>Apocrita</taxon>
        <taxon>Aculeata</taxon>
        <taxon>Apoidea</taxon>
        <taxon>Anthophila</taxon>
        <taxon>Apidae</taxon>
        <taxon>Eufriesea</taxon>
    </lineage>
</organism>
<accession>A0A310SJD5</accession>
<dbReference type="InterPro" id="IPR036717">
    <property type="entry name" value="GFRP_sf"/>
</dbReference>
<evidence type="ECO:0000256" key="3">
    <source>
        <dbReference type="PROSITE-ProRule" id="PRU00023"/>
    </source>
</evidence>
<dbReference type="Proteomes" id="UP000250275">
    <property type="component" value="Unassembled WGS sequence"/>
</dbReference>
<dbReference type="Pfam" id="PF00023">
    <property type="entry name" value="Ank"/>
    <property type="match status" value="1"/>
</dbReference>
<keyword evidence="1" id="KW-0677">Repeat</keyword>
<feature type="repeat" description="ANK" evidence="3">
    <location>
        <begin position="199"/>
        <end position="231"/>
    </location>
</feature>
<dbReference type="EMBL" id="KQ759768">
    <property type="protein sequence ID" value="OAD62951.1"/>
    <property type="molecule type" value="Genomic_DNA"/>
</dbReference>
<dbReference type="PANTHER" id="PTHR24171:SF9">
    <property type="entry name" value="ANKYRIN REPEAT DOMAIN-CONTAINING PROTEIN 39"/>
    <property type="match status" value="1"/>
</dbReference>
<keyword evidence="2 3" id="KW-0040">ANK repeat</keyword>
<dbReference type="OrthoDB" id="9988580at2759"/>
<evidence type="ECO:0000256" key="1">
    <source>
        <dbReference type="ARBA" id="ARBA00022737"/>
    </source>
</evidence>
<dbReference type="SUPFAM" id="SSF48403">
    <property type="entry name" value="Ankyrin repeat"/>
    <property type="match status" value="1"/>
</dbReference>
<dbReference type="PROSITE" id="PS50297">
    <property type="entry name" value="ANK_REP_REGION"/>
    <property type="match status" value="2"/>
</dbReference>
<sequence>MSQSENAMIGKLANVINDENYYYIGVKASPFAIDCAVFGLNPDEVSALSKRFPNSGTNVLNGVMIKGPPFSIINALAELGYRVVCSTGETEILWTMQRELLNMEHNHSHTDHDTCCSVNSNVGMRQTFTEMEFERGIWYAAQYNDLDRVKTLLKKGVPPSAEDSAGYTALHYAARNGHYKMCIILLENDAAVNAQTRCGHATALHRAAMQSHSDIVELLLKFGANPNLKDADGYTALHKAIKARSTSVCKLLIPCSDLSLLNTDTQNIEQLVTEKCPEILPFLSTYINKEEKVSGLGRIGRSLQYPTEGTFVEDERIFDNSIAARRFRKEITVLRRV</sequence>
<gene>
    <name evidence="4" type="ORF">WN48_07197</name>
</gene>
<dbReference type="GO" id="GO:0085020">
    <property type="term" value="P:protein K6-linked ubiquitination"/>
    <property type="evidence" value="ECO:0007669"/>
    <property type="project" value="TreeGrafter"/>
</dbReference>
<dbReference type="PROSITE" id="PS50088">
    <property type="entry name" value="ANK_REPEAT"/>
    <property type="match status" value="2"/>
</dbReference>
<dbReference type="AlphaFoldDB" id="A0A310SJD5"/>
<dbReference type="PRINTS" id="PR01415">
    <property type="entry name" value="ANKYRIN"/>
</dbReference>
<protein>
    <submittedName>
        <fullName evidence="4">Ankyrin repeat domain-containing protein 39</fullName>
    </submittedName>
</protein>
<feature type="repeat" description="ANK" evidence="3">
    <location>
        <begin position="165"/>
        <end position="197"/>
    </location>
</feature>
<dbReference type="Gene3D" id="3.30.1410.10">
    <property type="entry name" value="GTP cyclohydrolase I feedback regulatory protein GFRP"/>
    <property type="match status" value="1"/>
</dbReference>
<proteinExistence type="predicted"/>
<dbReference type="InterPro" id="IPR002110">
    <property type="entry name" value="Ankyrin_rpt"/>
</dbReference>
<evidence type="ECO:0000313" key="4">
    <source>
        <dbReference type="EMBL" id="OAD62951.1"/>
    </source>
</evidence>
<dbReference type="Gene3D" id="1.25.40.20">
    <property type="entry name" value="Ankyrin repeat-containing domain"/>
    <property type="match status" value="1"/>
</dbReference>
<dbReference type="Pfam" id="PF12796">
    <property type="entry name" value="Ank_2"/>
    <property type="match status" value="1"/>
</dbReference>
<evidence type="ECO:0000256" key="2">
    <source>
        <dbReference type="ARBA" id="ARBA00023043"/>
    </source>
</evidence>
<dbReference type="PANTHER" id="PTHR24171">
    <property type="entry name" value="ANKYRIN REPEAT DOMAIN-CONTAINING PROTEIN 39-RELATED"/>
    <property type="match status" value="1"/>
</dbReference>
<dbReference type="GO" id="GO:0004842">
    <property type="term" value="F:ubiquitin-protein transferase activity"/>
    <property type="evidence" value="ECO:0007669"/>
    <property type="project" value="TreeGrafter"/>
</dbReference>
<dbReference type="GO" id="GO:0031436">
    <property type="term" value="C:BRCA1-BARD1 complex"/>
    <property type="evidence" value="ECO:0007669"/>
    <property type="project" value="TreeGrafter"/>
</dbReference>